<dbReference type="Pfam" id="PF03466">
    <property type="entry name" value="LysR_substrate"/>
    <property type="match status" value="1"/>
</dbReference>
<organism evidence="6 7">
    <name type="scientific">Candidatus Allofournierella pullistercoris</name>
    <dbReference type="NCBI Taxonomy" id="2838597"/>
    <lineage>
        <taxon>Bacteria</taxon>
        <taxon>Bacillati</taxon>
        <taxon>Bacillota</taxon>
        <taxon>Clostridia</taxon>
        <taxon>Eubacteriales</taxon>
        <taxon>Oscillospiraceae</taxon>
        <taxon>Allofournierella</taxon>
    </lineage>
</organism>
<dbReference type="EMBL" id="JAHLFP010000008">
    <property type="protein sequence ID" value="MBU3805542.1"/>
    <property type="molecule type" value="Genomic_DNA"/>
</dbReference>
<sequence length="298" mass="33559">MDLRELEYFVAIAHQQNITHAAQKLYVSQPTLTKFLQRLEQRVGLALFERKGGSMELTYAGERYLAWAVDMLQRKEELDSELAAIRQDKAGKLRVGIPSVRCSVAMPKVVPAFSKLYPQVELSIVEQDSQQLEQALVQGELDLNFYNLSKYCLLLEYQILGAEPVYAVVACTQQLESGQRDENGCPVVSLGQLAHLPFLLQKPSQRQGEYLYNLMAMQGVSPRKILETSNIRAAVSMAAGGYGVAFISRSFLDYLKELGPFDAYRLKDAGQMQYVAAWRKGEALPQYAKEFIRLMACI</sequence>
<dbReference type="GO" id="GO:0003677">
    <property type="term" value="F:DNA binding"/>
    <property type="evidence" value="ECO:0007669"/>
    <property type="project" value="UniProtKB-KW"/>
</dbReference>
<dbReference type="InterPro" id="IPR005119">
    <property type="entry name" value="LysR_subst-bd"/>
</dbReference>
<dbReference type="Pfam" id="PF00126">
    <property type="entry name" value="HTH_1"/>
    <property type="match status" value="1"/>
</dbReference>
<protein>
    <submittedName>
        <fullName evidence="6">LysR family transcriptional regulator</fullName>
    </submittedName>
</protein>
<dbReference type="InterPro" id="IPR036390">
    <property type="entry name" value="WH_DNA-bd_sf"/>
</dbReference>
<dbReference type="PROSITE" id="PS50931">
    <property type="entry name" value="HTH_LYSR"/>
    <property type="match status" value="1"/>
</dbReference>
<keyword evidence="2" id="KW-0805">Transcription regulation</keyword>
<accession>A0A948T0V7</accession>
<keyword evidence="3" id="KW-0238">DNA-binding</keyword>
<gene>
    <name evidence="6" type="ORF">H9882_01360</name>
</gene>
<name>A0A948T0V7_9FIRM</name>
<dbReference type="InterPro" id="IPR036388">
    <property type="entry name" value="WH-like_DNA-bd_sf"/>
</dbReference>
<dbReference type="GO" id="GO:0003700">
    <property type="term" value="F:DNA-binding transcription factor activity"/>
    <property type="evidence" value="ECO:0007669"/>
    <property type="project" value="InterPro"/>
</dbReference>
<dbReference type="AlphaFoldDB" id="A0A948T0V7"/>
<keyword evidence="4" id="KW-0804">Transcription</keyword>
<evidence type="ECO:0000313" key="6">
    <source>
        <dbReference type="EMBL" id="MBU3805542.1"/>
    </source>
</evidence>
<dbReference type="Gene3D" id="1.10.10.10">
    <property type="entry name" value="Winged helix-like DNA-binding domain superfamily/Winged helix DNA-binding domain"/>
    <property type="match status" value="1"/>
</dbReference>
<comment type="caution">
    <text evidence="6">The sequence shown here is derived from an EMBL/GenBank/DDBJ whole genome shotgun (WGS) entry which is preliminary data.</text>
</comment>
<evidence type="ECO:0000313" key="7">
    <source>
        <dbReference type="Proteomes" id="UP000713596"/>
    </source>
</evidence>
<dbReference type="GO" id="GO:0005829">
    <property type="term" value="C:cytosol"/>
    <property type="evidence" value="ECO:0007669"/>
    <property type="project" value="TreeGrafter"/>
</dbReference>
<dbReference type="InterPro" id="IPR050950">
    <property type="entry name" value="HTH-type_LysR_regulators"/>
</dbReference>
<dbReference type="FunFam" id="1.10.10.10:FF:000001">
    <property type="entry name" value="LysR family transcriptional regulator"/>
    <property type="match status" value="1"/>
</dbReference>
<proteinExistence type="inferred from homology"/>
<evidence type="ECO:0000256" key="2">
    <source>
        <dbReference type="ARBA" id="ARBA00023015"/>
    </source>
</evidence>
<reference evidence="6" key="2">
    <citation type="submission" date="2021-04" db="EMBL/GenBank/DDBJ databases">
        <authorList>
            <person name="Gilroy R."/>
        </authorList>
    </citation>
    <scope>NUCLEOTIDE SEQUENCE</scope>
    <source>
        <strain evidence="6">B5_2728</strain>
    </source>
</reference>
<evidence type="ECO:0000256" key="3">
    <source>
        <dbReference type="ARBA" id="ARBA00023125"/>
    </source>
</evidence>
<feature type="domain" description="HTH lysR-type" evidence="5">
    <location>
        <begin position="1"/>
        <end position="58"/>
    </location>
</feature>
<dbReference type="InterPro" id="IPR000847">
    <property type="entry name" value="LysR_HTH_N"/>
</dbReference>
<dbReference type="CDD" id="cd05466">
    <property type="entry name" value="PBP2_LTTR_substrate"/>
    <property type="match status" value="1"/>
</dbReference>
<comment type="similarity">
    <text evidence="1">Belongs to the LysR transcriptional regulatory family.</text>
</comment>
<evidence type="ECO:0000256" key="1">
    <source>
        <dbReference type="ARBA" id="ARBA00009437"/>
    </source>
</evidence>
<dbReference type="PRINTS" id="PR00039">
    <property type="entry name" value="HTHLYSR"/>
</dbReference>
<dbReference type="SUPFAM" id="SSF53850">
    <property type="entry name" value="Periplasmic binding protein-like II"/>
    <property type="match status" value="1"/>
</dbReference>
<dbReference type="Gene3D" id="3.40.190.290">
    <property type="match status" value="1"/>
</dbReference>
<dbReference type="Proteomes" id="UP000713596">
    <property type="component" value="Unassembled WGS sequence"/>
</dbReference>
<dbReference type="PANTHER" id="PTHR30419">
    <property type="entry name" value="HTH-TYPE TRANSCRIPTIONAL REGULATOR YBHD"/>
    <property type="match status" value="1"/>
</dbReference>
<reference evidence="6" key="1">
    <citation type="journal article" date="2021" name="PeerJ">
        <title>Extensive microbial diversity within the chicken gut microbiome revealed by metagenomics and culture.</title>
        <authorList>
            <person name="Gilroy R."/>
            <person name="Ravi A."/>
            <person name="Getino M."/>
            <person name="Pursley I."/>
            <person name="Horton D.L."/>
            <person name="Alikhan N.F."/>
            <person name="Baker D."/>
            <person name="Gharbi K."/>
            <person name="Hall N."/>
            <person name="Watson M."/>
            <person name="Adriaenssens E.M."/>
            <person name="Foster-Nyarko E."/>
            <person name="Jarju S."/>
            <person name="Secka A."/>
            <person name="Antonio M."/>
            <person name="Oren A."/>
            <person name="Chaudhuri R.R."/>
            <person name="La Ragione R."/>
            <person name="Hildebrand F."/>
            <person name="Pallen M.J."/>
        </authorList>
    </citation>
    <scope>NUCLEOTIDE SEQUENCE</scope>
    <source>
        <strain evidence="6">B5_2728</strain>
    </source>
</reference>
<dbReference type="SUPFAM" id="SSF46785">
    <property type="entry name" value="Winged helix' DNA-binding domain"/>
    <property type="match status" value="1"/>
</dbReference>
<evidence type="ECO:0000256" key="4">
    <source>
        <dbReference type="ARBA" id="ARBA00023163"/>
    </source>
</evidence>
<evidence type="ECO:0000259" key="5">
    <source>
        <dbReference type="PROSITE" id="PS50931"/>
    </source>
</evidence>